<dbReference type="AlphaFoldDB" id="A0A840HZP4"/>
<keyword evidence="5 6" id="KW-0949">S-adenosyl-L-methionine</keyword>
<feature type="domain" description="RsmI HTH" evidence="8">
    <location>
        <begin position="241"/>
        <end position="285"/>
    </location>
</feature>
<dbReference type="Pfam" id="PF23016">
    <property type="entry name" value="RsmI_C"/>
    <property type="match status" value="1"/>
</dbReference>
<dbReference type="CDD" id="cd11648">
    <property type="entry name" value="RsmI"/>
    <property type="match status" value="1"/>
</dbReference>
<feature type="domain" description="Tetrapyrrole methylase" evidence="7">
    <location>
        <begin position="17"/>
        <end position="216"/>
    </location>
</feature>
<comment type="function">
    <text evidence="6">Catalyzes the 2'-O-methylation of the ribose of cytidine 1402 (C1402) in 16S rRNA.</text>
</comment>
<keyword evidence="3 6" id="KW-0489">Methyltransferase</keyword>
<organism evidence="9 10">
    <name type="scientific">Parvularcula dongshanensis</name>
    <dbReference type="NCBI Taxonomy" id="1173995"/>
    <lineage>
        <taxon>Bacteria</taxon>
        <taxon>Pseudomonadati</taxon>
        <taxon>Pseudomonadota</taxon>
        <taxon>Alphaproteobacteria</taxon>
        <taxon>Parvularculales</taxon>
        <taxon>Parvularculaceae</taxon>
        <taxon>Parvularcula</taxon>
    </lineage>
</organism>
<evidence type="ECO:0000259" key="7">
    <source>
        <dbReference type="Pfam" id="PF00590"/>
    </source>
</evidence>
<evidence type="ECO:0000256" key="6">
    <source>
        <dbReference type="HAMAP-Rule" id="MF_01877"/>
    </source>
</evidence>
<comment type="subcellular location">
    <subcellularLocation>
        <location evidence="6">Cytoplasm</location>
    </subcellularLocation>
</comment>
<evidence type="ECO:0000313" key="9">
    <source>
        <dbReference type="EMBL" id="MBB4657575.1"/>
    </source>
</evidence>
<evidence type="ECO:0000256" key="5">
    <source>
        <dbReference type="ARBA" id="ARBA00022691"/>
    </source>
</evidence>
<proteinExistence type="inferred from homology"/>
<dbReference type="Gene3D" id="3.30.950.10">
    <property type="entry name" value="Methyltransferase, Cobalt-precorrin-4 Transmethylase, Domain 2"/>
    <property type="match status" value="1"/>
</dbReference>
<reference evidence="9 10" key="1">
    <citation type="submission" date="2020-08" db="EMBL/GenBank/DDBJ databases">
        <title>Genomic Encyclopedia of Type Strains, Phase IV (KMG-IV): sequencing the most valuable type-strain genomes for metagenomic binning, comparative biology and taxonomic classification.</title>
        <authorList>
            <person name="Goeker M."/>
        </authorList>
    </citation>
    <scope>NUCLEOTIDE SEQUENCE [LARGE SCALE GENOMIC DNA]</scope>
    <source>
        <strain evidence="9 10">DSM 102850</strain>
    </source>
</reference>
<dbReference type="Proteomes" id="UP000563524">
    <property type="component" value="Unassembled WGS sequence"/>
</dbReference>
<dbReference type="PANTHER" id="PTHR46111:SF1">
    <property type="entry name" value="RIBOSOMAL RNA SMALL SUBUNIT METHYLTRANSFERASE I"/>
    <property type="match status" value="1"/>
</dbReference>
<dbReference type="RefSeq" id="WP_183814783.1">
    <property type="nucleotide sequence ID" value="NZ_JACHOB010000001.1"/>
</dbReference>
<evidence type="ECO:0000256" key="3">
    <source>
        <dbReference type="ARBA" id="ARBA00022603"/>
    </source>
</evidence>
<dbReference type="EC" id="2.1.1.198" evidence="6"/>
<comment type="caution">
    <text evidence="9">The sequence shown here is derived from an EMBL/GenBank/DDBJ whole genome shotgun (WGS) entry which is preliminary data.</text>
</comment>
<evidence type="ECO:0000259" key="8">
    <source>
        <dbReference type="Pfam" id="PF23016"/>
    </source>
</evidence>
<dbReference type="InterPro" id="IPR000878">
    <property type="entry name" value="4pyrrol_Mease"/>
</dbReference>
<gene>
    <name evidence="6" type="primary">rsmI</name>
    <name evidence="9" type="ORF">GGQ59_000075</name>
</gene>
<dbReference type="PIRSF" id="PIRSF005917">
    <property type="entry name" value="MTase_YraL"/>
    <property type="match status" value="1"/>
</dbReference>
<sequence length="288" mass="30745">MTETPRRPSDDPLAPGLYVAATPIGNLGDASARLLDVLRRADGVLCEDSRVTGKLLSAFGIENRLQPYHDHNGARVRPGVLDRLRSGAALVLVSDAGTPLVSDPGYKLVREVRAAGLRVHAVPGPSAPLAALMVSGAPSDRFSFHGFLPRTQKARRDLFTSLGGRDETLLFFETAPRLASALSDLADALGPRTVSIARELTKRYEEVVEGEAAELAAAYEAAPPKGEIVLIVHPAEAAAPPDEESVDRQLREALRTHRVKDAAAFVAEATGLPRRGLYARAQALKDEG</sequence>
<keyword evidence="4 6" id="KW-0808">Transferase</keyword>
<dbReference type="Pfam" id="PF00590">
    <property type="entry name" value="TP_methylase"/>
    <property type="match status" value="1"/>
</dbReference>
<dbReference type="InterPro" id="IPR008189">
    <property type="entry name" value="rRNA_ssu_MeTfrase_I"/>
</dbReference>
<protein>
    <recommendedName>
        <fullName evidence="6">Ribosomal RNA small subunit methyltransferase I</fullName>
        <ecNumber evidence="6">2.1.1.198</ecNumber>
    </recommendedName>
    <alternativeName>
        <fullName evidence="6">16S rRNA 2'-O-ribose C1402 methyltransferase</fullName>
    </alternativeName>
    <alternativeName>
        <fullName evidence="6">rRNA (cytidine-2'-O-)-methyltransferase RsmI</fullName>
    </alternativeName>
</protein>
<keyword evidence="10" id="KW-1185">Reference proteome</keyword>
<name>A0A840HZP4_9PROT</name>
<dbReference type="EMBL" id="JACHOB010000001">
    <property type="protein sequence ID" value="MBB4657575.1"/>
    <property type="molecule type" value="Genomic_DNA"/>
</dbReference>
<dbReference type="FunFam" id="3.30.950.10:FF:000002">
    <property type="entry name" value="Ribosomal RNA small subunit methyltransferase I"/>
    <property type="match status" value="1"/>
</dbReference>
<dbReference type="Gene3D" id="3.40.1010.10">
    <property type="entry name" value="Cobalt-precorrin-4 Transmethylase, Domain 1"/>
    <property type="match status" value="1"/>
</dbReference>
<dbReference type="InterPro" id="IPR053910">
    <property type="entry name" value="RsmI_HTH"/>
</dbReference>
<dbReference type="InterPro" id="IPR014776">
    <property type="entry name" value="4pyrrole_Mease_sub2"/>
</dbReference>
<dbReference type="FunFam" id="3.40.1010.10:FF:000007">
    <property type="entry name" value="Ribosomal RNA small subunit methyltransferase I"/>
    <property type="match status" value="1"/>
</dbReference>
<evidence type="ECO:0000313" key="10">
    <source>
        <dbReference type="Proteomes" id="UP000563524"/>
    </source>
</evidence>
<keyword evidence="1 6" id="KW-0963">Cytoplasm</keyword>
<dbReference type="PROSITE" id="PS01296">
    <property type="entry name" value="RSMI"/>
    <property type="match status" value="1"/>
</dbReference>
<dbReference type="SUPFAM" id="SSF53790">
    <property type="entry name" value="Tetrapyrrole methylase"/>
    <property type="match status" value="1"/>
</dbReference>
<comment type="catalytic activity">
    <reaction evidence="6">
        <text>cytidine(1402) in 16S rRNA + S-adenosyl-L-methionine = 2'-O-methylcytidine(1402) in 16S rRNA + S-adenosyl-L-homocysteine + H(+)</text>
        <dbReference type="Rhea" id="RHEA:42924"/>
        <dbReference type="Rhea" id="RHEA-COMP:10285"/>
        <dbReference type="Rhea" id="RHEA-COMP:10286"/>
        <dbReference type="ChEBI" id="CHEBI:15378"/>
        <dbReference type="ChEBI" id="CHEBI:57856"/>
        <dbReference type="ChEBI" id="CHEBI:59789"/>
        <dbReference type="ChEBI" id="CHEBI:74495"/>
        <dbReference type="ChEBI" id="CHEBI:82748"/>
        <dbReference type="EC" id="2.1.1.198"/>
    </reaction>
</comment>
<dbReference type="GO" id="GO:0005737">
    <property type="term" value="C:cytoplasm"/>
    <property type="evidence" value="ECO:0007669"/>
    <property type="project" value="UniProtKB-SubCell"/>
</dbReference>
<comment type="similarity">
    <text evidence="6">Belongs to the methyltransferase superfamily. RsmI family.</text>
</comment>
<dbReference type="NCBIfam" id="TIGR00096">
    <property type="entry name" value="16S rRNA (cytidine(1402)-2'-O)-methyltransferase"/>
    <property type="match status" value="1"/>
</dbReference>
<dbReference type="PANTHER" id="PTHR46111">
    <property type="entry name" value="RIBOSOMAL RNA SMALL SUBUNIT METHYLTRANSFERASE I"/>
    <property type="match status" value="1"/>
</dbReference>
<evidence type="ECO:0000256" key="1">
    <source>
        <dbReference type="ARBA" id="ARBA00022490"/>
    </source>
</evidence>
<evidence type="ECO:0000256" key="4">
    <source>
        <dbReference type="ARBA" id="ARBA00022679"/>
    </source>
</evidence>
<keyword evidence="2 6" id="KW-0698">rRNA processing</keyword>
<evidence type="ECO:0000256" key="2">
    <source>
        <dbReference type="ARBA" id="ARBA00022552"/>
    </source>
</evidence>
<dbReference type="GO" id="GO:0070677">
    <property type="term" value="F:rRNA (cytosine-2'-O-)-methyltransferase activity"/>
    <property type="evidence" value="ECO:0007669"/>
    <property type="project" value="UniProtKB-UniRule"/>
</dbReference>
<dbReference type="HAMAP" id="MF_01877">
    <property type="entry name" value="16SrRNA_methyltr_I"/>
    <property type="match status" value="1"/>
</dbReference>
<dbReference type="InterPro" id="IPR014777">
    <property type="entry name" value="4pyrrole_Mease_sub1"/>
</dbReference>
<accession>A0A840HZP4</accession>
<dbReference type="InterPro" id="IPR018063">
    <property type="entry name" value="SAM_MeTrfase_RsmI_CS"/>
</dbReference>
<dbReference type="InterPro" id="IPR035996">
    <property type="entry name" value="4pyrrol_Methylase_sf"/>
</dbReference>